<evidence type="ECO:0008006" key="2">
    <source>
        <dbReference type="Google" id="ProtNLM"/>
    </source>
</evidence>
<protein>
    <recommendedName>
        <fullName evidence="2">DUF4340 domain-containing protein</fullName>
    </recommendedName>
</protein>
<dbReference type="AlphaFoldDB" id="F4MLW2"/>
<accession>F4MLW2</accession>
<evidence type="ECO:0000313" key="1">
    <source>
        <dbReference type="EMBL" id="CBL87125.1"/>
    </source>
</evidence>
<sequence>MKFYLKFILTIALLFVAALTFVFIYEVTSKDSNEYYDFSINDTSSVTKIIIWDKSPDTVFLSRQKNNLWLVNNSFKARPDGIETLLETIYRIRLRNFPQKSALPRILKTMATYGKHIDLYIDHKIAKSFTVGTETPDQLGTYMLMDGFETPVATHIPGFNGYLSSRFFIREDLWRTREIWSYEKEIASVDVSYPDSTSFKLIKENNTFSLIGPSGINLSADNMSSQAFFKGIRKAQYEGMIIPTDKAWNKSDSIQLTPPVGIFKVAYIDGKIIEMKIYRVPGGPDWLDGEGKPQRYDPDRYYAFISDGRFVLTQRFGLQHVLKSYRAFLTFE</sequence>
<reference evidence="1" key="2">
    <citation type="journal article" date="2012" name="Environ. Microbiol.">
        <title>Genomic content of uncultured Bacteroidetes from contrasting oceanic provinces in the North Atlantic Ocean.</title>
        <authorList>
            <person name="Gomez-Pereira P.R."/>
            <person name="Schuler M."/>
            <person name="Fuchs B.M."/>
            <person name="Bennke C."/>
            <person name="Teeling H."/>
            <person name="Waldmann J."/>
            <person name="Richter M."/>
            <person name="Barbe V."/>
            <person name="Bataille E."/>
            <person name="Glockner F.O."/>
            <person name="Amann R."/>
        </authorList>
    </citation>
    <scope>NUCLEOTIDE SEQUENCE</scope>
</reference>
<gene>
    <name evidence="1" type="ORF">S3_816_0027</name>
</gene>
<reference evidence="1" key="1">
    <citation type="submission" date="2010-05" db="EMBL/GenBank/DDBJ databases">
        <authorList>
            <person name="Genoscope - CEA"/>
        </authorList>
    </citation>
    <scope>NUCLEOTIDE SEQUENCE</scope>
</reference>
<proteinExistence type="predicted"/>
<name>F4MLW2_9BACT</name>
<dbReference type="EMBL" id="FQ032808">
    <property type="protein sequence ID" value="CBL87125.1"/>
    <property type="molecule type" value="Genomic_DNA"/>
</dbReference>
<organism evidence="1">
    <name type="scientific">uncultured Flavobacteriia bacterium</name>
    <dbReference type="NCBI Taxonomy" id="212695"/>
    <lineage>
        <taxon>Bacteria</taxon>
        <taxon>Pseudomonadati</taxon>
        <taxon>Bacteroidota</taxon>
        <taxon>Flavobacteriia</taxon>
        <taxon>environmental samples</taxon>
    </lineage>
</organism>